<feature type="region of interest" description="Disordered" evidence="1">
    <location>
        <begin position="277"/>
        <end position="536"/>
    </location>
</feature>
<feature type="compositionally biased region" description="Polar residues" evidence="1">
    <location>
        <begin position="376"/>
        <end position="385"/>
    </location>
</feature>
<keyword evidence="3" id="KW-1185">Reference proteome</keyword>
<evidence type="ECO:0000256" key="1">
    <source>
        <dbReference type="SAM" id="MobiDB-lite"/>
    </source>
</evidence>
<dbReference type="AlphaFoldDB" id="A0AAD6YKT9"/>
<protein>
    <submittedName>
        <fullName evidence="2">Uncharacterized protein</fullName>
    </submittedName>
</protein>
<evidence type="ECO:0000313" key="3">
    <source>
        <dbReference type="Proteomes" id="UP001219525"/>
    </source>
</evidence>
<feature type="non-terminal residue" evidence="2">
    <location>
        <position position="695"/>
    </location>
</feature>
<feature type="compositionally biased region" description="Polar residues" evidence="1">
    <location>
        <begin position="352"/>
        <end position="365"/>
    </location>
</feature>
<comment type="caution">
    <text evidence="2">The sequence shown here is derived from an EMBL/GenBank/DDBJ whole genome shotgun (WGS) entry which is preliminary data.</text>
</comment>
<proteinExistence type="predicted"/>
<feature type="compositionally biased region" description="Polar residues" evidence="1">
    <location>
        <begin position="432"/>
        <end position="456"/>
    </location>
</feature>
<name>A0AAD6YKT9_9AGAR</name>
<accession>A0AAD6YKT9</accession>
<reference evidence="2" key="1">
    <citation type="submission" date="2023-03" db="EMBL/GenBank/DDBJ databases">
        <title>Massive genome expansion in bonnet fungi (Mycena s.s.) driven by repeated elements and novel gene families across ecological guilds.</title>
        <authorList>
            <consortium name="Lawrence Berkeley National Laboratory"/>
            <person name="Harder C.B."/>
            <person name="Miyauchi S."/>
            <person name="Viragh M."/>
            <person name="Kuo A."/>
            <person name="Thoen E."/>
            <person name="Andreopoulos B."/>
            <person name="Lu D."/>
            <person name="Skrede I."/>
            <person name="Drula E."/>
            <person name="Henrissat B."/>
            <person name="Morin E."/>
            <person name="Kohler A."/>
            <person name="Barry K."/>
            <person name="LaButti K."/>
            <person name="Morin E."/>
            <person name="Salamov A."/>
            <person name="Lipzen A."/>
            <person name="Mereny Z."/>
            <person name="Hegedus B."/>
            <person name="Baldrian P."/>
            <person name="Stursova M."/>
            <person name="Weitz H."/>
            <person name="Taylor A."/>
            <person name="Grigoriev I.V."/>
            <person name="Nagy L.G."/>
            <person name="Martin F."/>
            <person name="Kauserud H."/>
        </authorList>
    </citation>
    <scope>NUCLEOTIDE SEQUENCE</scope>
    <source>
        <strain evidence="2">9144</strain>
    </source>
</reference>
<feature type="compositionally biased region" description="Low complexity" evidence="1">
    <location>
        <begin position="465"/>
        <end position="475"/>
    </location>
</feature>
<dbReference type="EMBL" id="JARJCW010000007">
    <property type="protein sequence ID" value="KAJ7222333.1"/>
    <property type="molecule type" value="Genomic_DNA"/>
</dbReference>
<feature type="compositionally biased region" description="Low complexity" evidence="1">
    <location>
        <begin position="290"/>
        <end position="303"/>
    </location>
</feature>
<organism evidence="2 3">
    <name type="scientific">Mycena pura</name>
    <dbReference type="NCBI Taxonomy" id="153505"/>
    <lineage>
        <taxon>Eukaryota</taxon>
        <taxon>Fungi</taxon>
        <taxon>Dikarya</taxon>
        <taxon>Basidiomycota</taxon>
        <taxon>Agaricomycotina</taxon>
        <taxon>Agaricomycetes</taxon>
        <taxon>Agaricomycetidae</taxon>
        <taxon>Agaricales</taxon>
        <taxon>Marasmiineae</taxon>
        <taxon>Mycenaceae</taxon>
        <taxon>Mycena</taxon>
    </lineage>
</organism>
<feature type="compositionally biased region" description="Polar residues" evidence="1">
    <location>
        <begin position="320"/>
        <end position="344"/>
    </location>
</feature>
<evidence type="ECO:0000313" key="2">
    <source>
        <dbReference type="EMBL" id="KAJ7222333.1"/>
    </source>
</evidence>
<feature type="compositionally biased region" description="Low complexity" evidence="1">
    <location>
        <begin position="409"/>
        <end position="420"/>
    </location>
</feature>
<dbReference type="Proteomes" id="UP001219525">
    <property type="component" value="Unassembled WGS sequence"/>
</dbReference>
<feature type="compositionally biased region" description="Polar residues" evidence="1">
    <location>
        <begin position="488"/>
        <end position="497"/>
    </location>
</feature>
<sequence length="695" mass="73079">SARKSVASAHELFSVRLSRTYPTLPPRLITLSRTIMTIVSGSGVAMPDQAPAAGKLFVQVVHMPPDMTPPPNPTTRRRLMHEKMVLSVQAEVEALKMRAEGSALLVVHSLVPFFYGFLEIVGDRIARCKIYGLFQGPTGSDQRFSRRVCMGSKNILIWLSRQYNATTKPNILKVYNGAEPSSTPIASLFLQPPPSPFAQPTTVVFPHTRLSSTMRSIARILPVLVFAGRVALASPIVVSRDSLVICTDTPMAGGTGNISQNDLTAYRAGGKTDIPGRALSECSANTPPNSSGLLDSSGQGDSLRAGGQSDGQPTPPPAPSNNNVQLDESTQGLSPPSTPSQEPSATDGEVDSSGSPLRSSDNSPNADIKADDNMKPSETNASPLRSSSNSPNADDNAKPSATDEEVDSSKSPLRPSSNSPNADIKADDNTKPSETNGSPLRSSSNSPNADDNTKPSATDGEVDSSKSPLRSSSNSPNADIKADDNTKPSETNASPLRSSSNSSNADDNTKPSATDGEVDSSGSPLRLFSSDEDTEGEANLLDKVSNLAAGANRAQVKGKAVNKAPAAGDSDMVSLSHSHRKISSTVSTTSGVARFVCTHRLRATSKDSGHRRDSLTGPASDRIYVWLTFSSLALSPKLSRGVTRGTTDTNACLGVNAGLQVPTPGRPNRAESATSIFGATPYFLGRSAAVRTWDD</sequence>
<gene>
    <name evidence="2" type="ORF">GGX14DRAFT_663295</name>
</gene>